<evidence type="ECO:0000256" key="1">
    <source>
        <dbReference type="SAM" id="MobiDB-lite"/>
    </source>
</evidence>
<sequence length="335" mass="38960">MTQKFVKKKVHSEEDSTKTSHTLTSALARPELRLTANLSPDELKKERRREQCRIYQANYRKRKRQKRQPLQFSQLSSSINAEQAAALVIALSSHTPFLQACEQLNMPAHPLTSDAIKALAISEWTKAQRQAQLRAEQAQFQKRKRELNGLMDCMVKMMWDIKQLEARKAELMKQQNQHIQFIAGFHCSLQIDIEQQQLPDAQNYQQAFGYTPALQNLFDLQREEFDSLQSLKFHWLWYRSQFREFELSIASYECFEGGEHLIVKSTGNLRLGIGCENGRKYRIIVCPVLQQFEFENGNQLVKRITSEIDLVGGVQRTQIQSDPEAILRTLQELRC</sequence>
<reference evidence="2" key="1">
    <citation type="submission" date="2021-02" db="EMBL/GenBank/DDBJ databases">
        <authorList>
            <person name="Palmer J.M."/>
        </authorList>
    </citation>
    <scope>NUCLEOTIDE SEQUENCE</scope>
    <source>
        <strain evidence="2">SCRP23</strain>
    </source>
</reference>
<feature type="region of interest" description="Disordered" evidence="1">
    <location>
        <begin position="1"/>
        <end position="28"/>
    </location>
</feature>
<evidence type="ECO:0000313" key="3">
    <source>
        <dbReference type="Proteomes" id="UP000693981"/>
    </source>
</evidence>
<gene>
    <name evidence="2" type="ORF">PHYBOEH_010166</name>
</gene>
<proteinExistence type="predicted"/>
<dbReference type="AlphaFoldDB" id="A0A8T1VS30"/>
<keyword evidence="3" id="KW-1185">Reference proteome</keyword>
<dbReference type="EMBL" id="JAGDFL010000687">
    <property type="protein sequence ID" value="KAG7382949.1"/>
    <property type="molecule type" value="Genomic_DNA"/>
</dbReference>
<feature type="compositionally biased region" description="Basic residues" evidence="1">
    <location>
        <begin position="1"/>
        <end position="10"/>
    </location>
</feature>
<dbReference type="OrthoDB" id="6369905at2759"/>
<protein>
    <submittedName>
        <fullName evidence="2">Uncharacterized protein</fullName>
    </submittedName>
</protein>
<accession>A0A8T1VS30</accession>
<dbReference type="Proteomes" id="UP000693981">
    <property type="component" value="Unassembled WGS sequence"/>
</dbReference>
<organism evidence="2 3">
    <name type="scientific">Phytophthora boehmeriae</name>
    <dbReference type="NCBI Taxonomy" id="109152"/>
    <lineage>
        <taxon>Eukaryota</taxon>
        <taxon>Sar</taxon>
        <taxon>Stramenopiles</taxon>
        <taxon>Oomycota</taxon>
        <taxon>Peronosporomycetes</taxon>
        <taxon>Peronosporales</taxon>
        <taxon>Peronosporaceae</taxon>
        <taxon>Phytophthora</taxon>
    </lineage>
</organism>
<comment type="caution">
    <text evidence="2">The sequence shown here is derived from an EMBL/GenBank/DDBJ whole genome shotgun (WGS) entry which is preliminary data.</text>
</comment>
<evidence type="ECO:0000313" key="2">
    <source>
        <dbReference type="EMBL" id="KAG7382949.1"/>
    </source>
</evidence>
<name>A0A8T1VS30_9STRA</name>